<dbReference type="GO" id="GO:0016747">
    <property type="term" value="F:acyltransferase activity, transferring groups other than amino-acyl groups"/>
    <property type="evidence" value="ECO:0007669"/>
    <property type="project" value="InterPro"/>
</dbReference>
<keyword evidence="3" id="KW-0812">Transmembrane</keyword>
<feature type="transmembrane region" description="Helical" evidence="3">
    <location>
        <begin position="239"/>
        <end position="258"/>
    </location>
</feature>
<dbReference type="OrthoDB" id="5446016at2"/>
<feature type="transmembrane region" description="Helical" evidence="3">
    <location>
        <begin position="49"/>
        <end position="74"/>
    </location>
</feature>
<protein>
    <recommendedName>
        <fullName evidence="4">Acyltransferase 3 domain-containing protein</fullName>
    </recommendedName>
</protein>
<keyword evidence="3" id="KW-0472">Membrane</keyword>
<dbReference type="Pfam" id="PF01757">
    <property type="entry name" value="Acyl_transf_3"/>
    <property type="match status" value="1"/>
</dbReference>
<reference evidence="5 6" key="1">
    <citation type="submission" date="2019-01" db="EMBL/GenBank/DDBJ databases">
        <title>Complete genome sequence of Cohnella hallensis HS21 isolated from Korean fir (Abies koreana) rhizospheric soil.</title>
        <authorList>
            <person name="Jiang L."/>
            <person name="Kang S.W."/>
            <person name="Kim S."/>
            <person name="Jung J."/>
            <person name="Kim C.Y."/>
            <person name="Kim D.H."/>
            <person name="Kim S.W."/>
            <person name="Lee J."/>
        </authorList>
    </citation>
    <scope>NUCLEOTIDE SEQUENCE [LARGE SCALE GENOMIC DNA]</scope>
    <source>
        <strain evidence="5 6">HS21</strain>
    </source>
</reference>
<feature type="transmembrane region" description="Helical" evidence="3">
    <location>
        <begin position="318"/>
        <end position="338"/>
    </location>
</feature>
<feature type="transmembrane region" description="Helical" evidence="3">
    <location>
        <begin position="12"/>
        <end position="37"/>
    </location>
</feature>
<evidence type="ECO:0000256" key="1">
    <source>
        <dbReference type="ARBA" id="ARBA00004370"/>
    </source>
</evidence>
<dbReference type="KEGG" id="cohn:KCTCHS21_27610"/>
<organism evidence="5 6">
    <name type="scientific">Cohnella abietis</name>
    <dbReference type="NCBI Taxonomy" id="2507935"/>
    <lineage>
        <taxon>Bacteria</taxon>
        <taxon>Bacillati</taxon>
        <taxon>Bacillota</taxon>
        <taxon>Bacilli</taxon>
        <taxon>Bacillales</taxon>
        <taxon>Paenibacillaceae</taxon>
        <taxon>Cohnella</taxon>
    </lineage>
</organism>
<evidence type="ECO:0000313" key="5">
    <source>
        <dbReference type="EMBL" id="BBI33362.1"/>
    </source>
</evidence>
<evidence type="ECO:0000256" key="2">
    <source>
        <dbReference type="ARBA" id="ARBA00007400"/>
    </source>
</evidence>
<comment type="subcellular location">
    <subcellularLocation>
        <location evidence="1">Membrane</location>
    </subcellularLocation>
</comment>
<dbReference type="Proteomes" id="UP000289856">
    <property type="component" value="Chromosome"/>
</dbReference>
<dbReference type="PANTHER" id="PTHR36927:SF4">
    <property type="entry name" value="BLR5718 PROTEIN"/>
    <property type="match status" value="1"/>
</dbReference>
<dbReference type="InterPro" id="IPR050623">
    <property type="entry name" value="Glucan_succinyl_AcylTrfase"/>
</dbReference>
<evidence type="ECO:0000256" key="3">
    <source>
        <dbReference type="SAM" id="Phobius"/>
    </source>
</evidence>
<keyword evidence="3" id="KW-1133">Transmembrane helix</keyword>
<evidence type="ECO:0000313" key="6">
    <source>
        <dbReference type="Proteomes" id="UP000289856"/>
    </source>
</evidence>
<comment type="similarity">
    <text evidence="2">Belongs to the acyltransferase 3 family.</text>
</comment>
<dbReference type="RefSeq" id="WP_130608944.1">
    <property type="nucleotide sequence ID" value="NZ_AP019400.1"/>
</dbReference>
<dbReference type="InterPro" id="IPR002656">
    <property type="entry name" value="Acyl_transf_3_dom"/>
</dbReference>
<dbReference type="EMBL" id="AP019400">
    <property type="protein sequence ID" value="BBI33362.1"/>
    <property type="molecule type" value="Genomic_DNA"/>
</dbReference>
<feature type="transmembrane region" description="Helical" evidence="3">
    <location>
        <begin position="278"/>
        <end position="297"/>
    </location>
</feature>
<feature type="transmembrane region" description="Helical" evidence="3">
    <location>
        <begin position="344"/>
        <end position="365"/>
    </location>
</feature>
<feature type="transmembrane region" description="Helical" evidence="3">
    <location>
        <begin position="134"/>
        <end position="156"/>
    </location>
</feature>
<proteinExistence type="inferred from homology"/>
<feature type="transmembrane region" description="Helical" evidence="3">
    <location>
        <begin position="94"/>
        <end position="114"/>
    </location>
</feature>
<evidence type="ECO:0000259" key="4">
    <source>
        <dbReference type="Pfam" id="PF01757"/>
    </source>
</evidence>
<dbReference type="PANTHER" id="PTHR36927">
    <property type="entry name" value="BLR4337 PROTEIN"/>
    <property type="match status" value="1"/>
</dbReference>
<gene>
    <name evidence="5" type="ORF">KCTCHS21_27610</name>
</gene>
<dbReference type="AlphaFoldDB" id="A0A3T1D5H6"/>
<feature type="transmembrane region" description="Helical" evidence="3">
    <location>
        <begin position="208"/>
        <end position="227"/>
    </location>
</feature>
<sequence length="372" mass="42564">MKQRLDYLDNLRTALTILLICFHTAIAYGAAGSWILVDVDTNEINITSIVLTIFTAVCQAFFMGLFFFISAYFIPASFDRKGGKQFIRDRLIRLGIPLLVYYFFIGPMTVWFAQFHGKETIVEFYRSYVWSFKYTFFGPAWFLEASIYFALLYALYRIVFRKSIGNAIRIRFPSSRIILFATIALGLVAFVIRLVYPTGKGPLELQLGYFPSYIFLFVIGIIAYRNGWLDQIPEKLRRTWKWIGIGAIPVLPIALIATGGLEGDLKFEGGLNMQALSYAMWEPFVCMGIVITLLTWFKRQYNKAGKFLKWLSNNAYTVYLIHPPIIVGWTMAFQTVALPPFVKWILVSVLSIVACFGMGSVIRFIPGIKRIL</sequence>
<feature type="transmembrane region" description="Helical" evidence="3">
    <location>
        <begin position="177"/>
        <end position="196"/>
    </location>
</feature>
<keyword evidence="6" id="KW-1185">Reference proteome</keyword>
<name>A0A3T1D5H6_9BACL</name>
<accession>A0A3T1D5H6</accession>
<feature type="domain" description="Acyltransferase 3" evidence="4">
    <location>
        <begin position="6"/>
        <end position="357"/>
    </location>
</feature>